<name>A0A061BR51_RHOTO</name>
<dbReference type="AlphaFoldDB" id="A0A061BR51"/>
<dbReference type="EMBL" id="LK052962">
    <property type="protein sequence ID" value="CDR49520.1"/>
    <property type="molecule type" value="Genomic_DNA"/>
</dbReference>
<gene>
    <name evidence="1" type="ORF">RHTO0S_27e01398g</name>
</gene>
<reference evidence="1" key="1">
    <citation type="journal article" date="2014" name="Genome Announc.">
        <title>Draft genome sequence of Rhodosporidium toruloides CECT1137, an oleaginous yeast of biotechnological interest.</title>
        <authorList>
            <person name="Morin N."/>
            <person name="Calcas X."/>
            <person name="Devillers H."/>
            <person name="Durrens P."/>
            <person name="Sherman D.J."/>
            <person name="Nicaud J.-M."/>
            <person name="Neuveglise C."/>
        </authorList>
    </citation>
    <scope>NUCLEOTIDE SEQUENCE</scope>
    <source>
        <strain evidence="1">CECT1137</strain>
    </source>
</reference>
<sequence length="147" mass="16111">MLAYSAVQDAQNSSTFCDFIIDSHHASLFRIRTASSSWASARFTRPSCSSRRSRLQTAGLSVSHPTRPTSPIEGAFAQIKARPSRARDFYEGASIVEQLRHSAGQVDAAAARGLFRDGGGGADEPDRSDRWLRTWYASATTLRASWT</sequence>
<protein>
    <submittedName>
        <fullName evidence="1">RHTO0S27e01398g2_1</fullName>
    </submittedName>
</protein>
<organism evidence="1">
    <name type="scientific">Rhodotorula toruloides</name>
    <name type="common">Yeast</name>
    <name type="synonym">Rhodosporidium toruloides</name>
    <dbReference type="NCBI Taxonomy" id="5286"/>
    <lineage>
        <taxon>Eukaryota</taxon>
        <taxon>Fungi</taxon>
        <taxon>Dikarya</taxon>
        <taxon>Basidiomycota</taxon>
        <taxon>Pucciniomycotina</taxon>
        <taxon>Microbotryomycetes</taxon>
        <taxon>Sporidiobolales</taxon>
        <taxon>Sporidiobolaceae</taxon>
        <taxon>Rhodotorula</taxon>
    </lineage>
</organism>
<proteinExistence type="predicted"/>
<accession>A0A061BR51</accession>
<evidence type="ECO:0000313" key="1">
    <source>
        <dbReference type="EMBL" id="CDR49520.1"/>
    </source>
</evidence>